<evidence type="ECO:0000313" key="1">
    <source>
        <dbReference type="EMBL" id="KAJ3731411.1"/>
    </source>
</evidence>
<proteinExistence type="predicted"/>
<dbReference type="Proteomes" id="UP001176059">
    <property type="component" value="Unassembled WGS sequence"/>
</dbReference>
<keyword evidence="2" id="KW-1185">Reference proteome</keyword>
<accession>A0AA38J8N6</accession>
<name>A0AA38J8N6_9AGAR</name>
<dbReference type="Gene3D" id="3.40.50.300">
    <property type="entry name" value="P-loop containing nucleotide triphosphate hydrolases"/>
    <property type="match status" value="1"/>
</dbReference>
<dbReference type="EMBL" id="JANVFO010000031">
    <property type="protein sequence ID" value="KAJ3731411.1"/>
    <property type="molecule type" value="Genomic_DNA"/>
</dbReference>
<dbReference type="SUPFAM" id="SSF52540">
    <property type="entry name" value="P-loop containing nucleoside triphosphate hydrolases"/>
    <property type="match status" value="1"/>
</dbReference>
<reference evidence="1" key="2">
    <citation type="journal article" date="2023" name="Proc. Natl. Acad. Sci. U.S.A.">
        <title>A global phylogenomic analysis of the shiitake genus Lentinula.</title>
        <authorList>
            <person name="Sierra-Patev S."/>
            <person name="Min B."/>
            <person name="Naranjo-Ortiz M."/>
            <person name="Looney B."/>
            <person name="Konkel Z."/>
            <person name="Slot J.C."/>
            <person name="Sakamoto Y."/>
            <person name="Steenwyk J.L."/>
            <person name="Rokas A."/>
            <person name="Carro J."/>
            <person name="Camarero S."/>
            <person name="Ferreira P."/>
            <person name="Molpeceres G."/>
            <person name="Ruiz-Duenas F.J."/>
            <person name="Serrano A."/>
            <person name="Henrissat B."/>
            <person name="Drula E."/>
            <person name="Hughes K.W."/>
            <person name="Mata J.L."/>
            <person name="Ishikawa N.K."/>
            <person name="Vargas-Isla R."/>
            <person name="Ushijima S."/>
            <person name="Smith C.A."/>
            <person name="Donoghue J."/>
            <person name="Ahrendt S."/>
            <person name="Andreopoulos W."/>
            <person name="He G."/>
            <person name="LaButti K."/>
            <person name="Lipzen A."/>
            <person name="Ng V."/>
            <person name="Riley R."/>
            <person name="Sandor L."/>
            <person name="Barry K."/>
            <person name="Martinez A.T."/>
            <person name="Xiao Y."/>
            <person name="Gibbons J.G."/>
            <person name="Terashima K."/>
            <person name="Grigoriev I.V."/>
            <person name="Hibbett D."/>
        </authorList>
    </citation>
    <scope>NUCLEOTIDE SEQUENCE</scope>
    <source>
        <strain evidence="1">ET3784</strain>
    </source>
</reference>
<protein>
    <recommendedName>
        <fullName evidence="3">Ras-domain-containing protein</fullName>
    </recommendedName>
</protein>
<gene>
    <name evidence="1" type="ORF">DFJ43DRAFT_1155656</name>
</gene>
<organism evidence="1 2">
    <name type="scientific">Lentinula guzmanii</name>
    <dbReference type="NCBI Taxonomy" id="2804957"/>
    <lineage>
        <taxon>Eukaryota</taxon>
        <taxon>Fungi</taxon>
        <taxon>Dikarya</taxon>
        <taxon>Basidiomycota</taxon>
        <taxon>Agaricomycotina</taxon>
        <taxon>Agaricomycetes</taxon>
        <taxon>Agaricomycetidae</taxon>
        <taxon>Agaricales</taxon>
        <taxon>Marasmiineae</taxon>
        <taxon>Omphalotaceae</taxon>
        <taxon>Lentinula</taxon>
    </lineage>
</organism>
<evidence type="ECO:0008006" key="3">
    <source>
        <dbReference type="Google" id="ProtNLM"/>
    </source>
</evidence>
<dbReference type="AlphaFoldDB" id="A0AA38J8N6"/>
<evidence type="ECO:0000313" key="2">
    <source>
        <dbReference type="Proteomes" id="UP001176059"/>
    </source>
</evidence>
<comment type="caution">
    <text evidence="1">The sequence shown here is derived from an EMBL/GenBank/DDBJ whole genome shotgun (WGS) entry which is preliminary data.</text>
</comment>
<sequence length="79" mass="8516">MSSKFRLARPESHGAALSPRSALTTIFSGLLTTSSLTMHKSKYDYLFKLLLIGDSGVGKSCLLLTQTLHPATSHPAARQ</sequence>
<reference evidence="1" key="1">
    <citation type="submission" date="2022-08" db="EMBL/GenBank/DDBJ databases">
        <authorList>
            <consortium name="DOE Joint Genome Institute"/>
            <person name="Min B."/>
            <person name="Sierra-Patev S."/>
            <person name="Naranjo-Ortiz M."/>
            <person name="Looney B."/>
            <person name="Konkel Z."/>
            <person name="Slot J.C."/>
            <person name="Sakamoto Y."/>
            <person name="Steenwyk J.L."/>
            <person name="Rokas A."/>
            <person name="Carro J."/>
            <person name="Camarero S."/>
            <person name="Ferreira P."/>
            <person name="Molpeceres G."/>
            <person name="Ruiz-duenas F.J."/>
            <person name="Serrano A."/>
            <person name="Henrissat B."/>
            <person name="Drula E."/>
            <person name="Hughes K.W."/>
            <person name="Mata J.L."/>
            <person name="Ishikawa N.K."/>
            <person name="Vargas-Isla R."/>
            <person name="Ushijima S."/>
            <person name="Smith C.A."/>
            <person name="Ahrendt S."/>
            <person name="Andreopoulos W."/>
            <person name="He G."/>
            <person name="LaButti K."/>
            <person name="Lipzen A."/>
            <person name="Ng V."/>
            <person name="Riley R."/>
            <person name="Sandor L."/>
            <person name="Barry K."/>
            <person name="Martinez A.T."/>
            <person name="Xiao Y."/>
            <person name="Gibbons J.G."/>
            <person name="Terashima K."/>
            <person name="Hibbett D.S."/>
            <person name="Grigoriev I.V."/>
        </authorList>
    </citation>
    <scope>NUCLEOTIDE SEQUENCE</scope>
    <source>
        <strain evidence="1">ET3784</strain>
    </source>
</reference>
<dbReference type="InterPro" id="IPR027417">
    <property type="entry name" value="P-loop_NTPase"/>
</dbReference>